<accession>A0ABR7JTQ9</accession>
<gene>
    <name evidence="1" type="ORF">H8923_16270</name>
</gene>
<sequence length="55" mass="6527">MTYSEKVKMLNEIFKDIELIDEKDKQAVVAYIRGTADTRERVRLENESKYSTENK</sequence>
<dbReference type="RefSeq" id="WP_153972945.1">
    <property type="nucleotide sequence ID" value="NZ_JACRWE010000014.1"/>
</dbReference>
<reference evidence="1 2" key="1">
    <citation type="submission" date="2020-08" db="EMBL/GenBank/DDBJ databases">
        <authorList>
            <person name="Liu C."/>
            <person name="Sun Q."/>
        </authorList>
    </citation>
    <scope>NUCLEOTIDE SEQUENCE [LARGE SCALE GENOMIC DNA]</scope>
    <source>
        <strain evidence="1 2">NSJ-18</strain>
    </source>
</reference>
<dbReference type="EMBL" id="JACRWE010000014">
    <property type="protein sequence ID" value="MBC5998306.1"/>
    <property type="molecule type" value="Genomic_DNA"/>
</dbReference>
<keyword evidence="2" id="KW-1185">Reference proteome</keyword>
<dbReference type="Proteomes" id="UP000609849">
    <property type="component" value="Unassembled WGS sequence"/>
</dbReference>
<protein>
    <submittedName>
        <fullName evidence="1">Uncharacterized protein</fullName>
    </submittedName>
</protein>
<evidence type="ECO:0000313" key="2">
    <source>
        <dbReference type="Proteomes" id="UP000609849"/>
    </source>
</evidence>
<proteinExistence type="predicted"/>
<evidence type="ECO:0000313" key="1">
    <source>
        <dbReference type="EMBL" id="MBC5998306.1"/>
    </source>
</evidence>
<name>A0ABR7JTQ9_9FIRM</name>
<comment type="caution">
    <text evidence="1">The sequence shown here is derived from an EMBL/GenBank/DDBJ whole genome shotgun (WGS) entry which is preliminary data.</text>
</comment>
<organism evidence="1 2">
    <name type="scientific">Romboutsia faecis</name>
    <dbReference type="NCBI Taxonomy" id="2764597"/>
    <lineage>
        <taxon>Bacteria</taxon>
        <taxon>Bacillati</taxon>
        <taxon>Bacillota</taxon>
        <taxon>Clostridia</taxon>
        <taxon>Peptostreptococcales</taxon>
        <taxon>Peptostreptococcaceae</taxon>
        <taxon>Romboutsia</taxon>
    </lineage>
</organism>